<reference evidence="1 2" key="1">
    <citation type="journal article" date="2011" name="Syst. Appl. Microbiol.">
        <title>Defluviimonas denitrificans gen. nov., sp. nov., and Pararhodobacter aggregans gen. nov., sp. nov., non-phototrophic Rhodobacteraceae from the biofilter of a marine aquaculture.</title>
        <authorList>
            <person name="Foesel B.U."/>
            <person name="Drake H.L."/>
            <person name="Schramm A."/>
        </authorList>
    </citation>
    <scope>NUCLEOTIDE SEQUENCE [LARGE SCALE GENOMIC DNA]</scope>
    <source>
        <strain evidence="1 2">D1-19</strain>
    </source>
</reference>
<dbReference type="Gene3D" id="3.40.190.10">
    <property type="entry name" value="Periplasmic binding protein-like II"/>
    <property type="match status" value="1"/>
</dbReference>
<dbReference type="SUPFAM" id="SSF53850">
    <property type="entry name" value="Periplasmic binding protein-like II"/>
    <property type="match status" value="1"/>
</dbReference>
<proteinExistence type="predicted"/>
<dbReference type="EMBL" id="QDDR01000002">
    <property type="protein sequence ID" value="PVE48481.1"/>
    <property type="molecule type" value="Genomic_DNA"/>
</dbReference>
<evidence type="ECO:0000313" key="2">
    <source>
        <dbReference type="Proteomes" id="UP000244810"/>
    </source>
</evidence>
<evidence type="ECO:0000313" key="1">
    <source>
        <dbReference type="EMBL" id="PVE48481.1"/>
    </source>
</evidence>
<keyword evidence="2" id="KW-1185">Reference proteome</keyword>
<organism evidence="1 2">
    <name type="scientific">Pararhodobacter aggregans</name>
    <dbReference type="NCBI Taxonomy" id="404875"/>
    <lineage>
        <taxon>Bacteria</taxon>
        <taxon>Pseudomonadati</taxon>
        <taxon>Pseudomonadota</taxon>
        <taxon>Alphaproteobacteria</taxon>
        <taxon>Rhodobacterales</taxon>
        <taxon>Paracoccaceae</taxon>
        <taxon>Pararhodobacter</taxon>
    </lineage>
</organism>
<gene>
    <name evidence="1" type="ORF">DDE23_05320</name>
</gene>
<comment type="caution">
    <text evidence="1">The sequence shown here is derived from an EMBL/GenBank/DDBJ whole genome shotgun (WGS) entry which is preliminary data.</text>
</comment>
<dbReference type="RefSeq" id="WP_107750632.1">
    <property type="nucleotide sequence ID" value="NZ_QBKF01000002.1"/>
</dbReference>
<protein>
    <submittedName>
        <fullName evidence="1">Phosphate ABC transporter substrate-binding protein</fullName>
    </submittedName>
</protein>
<sequence length="253" mass="26986">MTAPMAALPMYDWPEARAETDAEYAYWRAAFRAAIPGIDLPEALTRPDDRAGFLNDHWRDPALIFGQCCWGPLDVGMIDYLMPLAQPDYGRYPGGRGIFYRSALVARRDGGIAPEVGLPGGPGAEIPEGVLAGRRFAYNDTESMSGYRGLMADLGADPVSLAGEGVESGSHRASVRMIAAGGADLAVIDCRSWALAQRFEPEAAGQLMVIGWTGERKGIAYVTSRATDPGIARAMKQILLQNGALPVPGGEDA</sequence>
<dbReference type="PANTHER" id="PTHR35841">
    <property type="entry name" value="PHOSPHONATES-BINDING PERIPLASMIC PROTEIN"/>
    <property type="match status" value="1"/>
</dbReference>
<dbReference type="OrthoDB" id="7353682at2"/>
<dbReference type="PANTHER" id="PTHR35841:SF1">
    <property type="entry name" value="PHOSPHONATES-BINDING PERIPLASMIC PROTEIN"/>
    <property type="match status" value="1"/>
</dbReference>
<name>A0A2T7UV71_9RHOB</name>
<accession>A0A2T7UV71</accession>
<dbReference type="Pfam" id="PF12974">
    <property type="entry name" value="Phosphonate-bd"/>
    <property type="match status" value="1"/>
</dbReference>
<dbReference type="AlphaFoldDB" id="A0A2T7UV71"/>
<dbReference type="Proteomes" id="UP000244810">
    <property type="component" value="Unassembled WGS sequence"/>
</dbReference>